<name>A0AC35U838_9BILA</name>
<dbReference type="Proteomes" id="UP000095286">
    <property type="component" value="Unplaced"/>
</dbReference>
<protein>
    <submittedName>
        <fullName evidence="2">DOMON domain-containing protein</fullName>
    </submittedName>
</protein>
<organism evidence="1 2">
    <name type="scientific">Rhabditophanes sp. KR3021</name>
    <dbReference type="NCBI Taxonomy" id="114890"/>
    <lineage>
        <taxon>Eukaryota</taxon>
        <taxon>Metazoa</taxon>
        <taxon>Ecdysozoa</taxon>
        <taxon>Nematoda</taxon>
        <taxon>Chromadorea</taxon>
        <taxon>Rhabditida</taxon>
        <taxon>Tylenchina</taxon>
        <taxon>Panagrolaimomorpha</taxon>
        <taxon>Strongyloidoidea</taxon>
        <taxon>Alloionematidae</taxon>
        <taxon>Rhabditophanes</taxon>
    </lineage>
</organism>
<proteinExistence type="predicted"/>
<evidence type="ECO:0000313" key="1">
    <source>
        <dbReference type="Proteomes" id="UP000095286"/>
    </source>
</evidence>
<evidence type="ECO:0000313" key="2">
    <source>
        <dbReference type="WBParaSite" id="RSKR_0000862900.1"/>
    </source>
</evidence>
<reference evidence="2" key="1">
    <citation type="submission" date="2016-11" db="UniProtKB">
        <authorList>
            <consortium name="WormBaseParasite"/>
        </authorList>
    </citation>
    <scope>IDENTIFICATION</scope>
    <source>
        <strain evidence="2">KR3021</strain>
    </source>
</reference>
<accession>A0AC35U838</accession>
<dbReference type="WBParaSite" id="RSKR_0000862900.1">
    <property type="protein sequence ID" value="RSKR_0000862900.1"/>
    <property type="gene ID" value="RSKR_0000862900"/>
</dbReference>
<sequence>MISNNFLFALAVTSICWQCIVGSACSYSNSPNYRLEWGVDGQNKIQFLLTYIGFPYSGNGWLGIGFGNSMNSGLDVIVIRIMNSNVVVTDEFVQGYQRPFSDAQQDIIVTQQSIVNGVLRVRFWRPVITSDTTMDLNLSGCGNWNFVTVPGRIYDATGAISKHPGRPASQRVCLNQCIL</sequence>